<keyword evidence="1" id="KW-1133">Transmembrane helix</keyword>
<evidence type="ECO:0000256" key="1">
    <source>
        <dbReference type="SAM" id="Phobius"/>
    </source>
</evidence>
<gene>
    <name evidence="2" type="ORF">HOLleu_02133</name>
</gene>
<feature type="transmembrane region" description="Helical" evidence="1">
    <location>
        <begin position="110"/>
        <end position="130"/>
    </location>
</feature>
<keyword evidence="1" id="KW-0472">Membrane</keyword>
<evidence type="ECO:0000313" key="2">
    <source>
        <dbReference type="EMBL" id="KAJ8049395.1"/>
    </source>
</evidence>
<dbReference type="AlphaFoldDB" id="A0A9Q1HKN8"/>
<reference evidence="2" key="1">
    <citation type="submission" date="2021-10" db="EMBL/GenBank/DDBJ databases">
        <title>Tropical sea cucumber genome reveals ecological adaptation and Cuvierian tubules defense mechanism.</title>
        <authorList>
            <person name="Chen T."/>
        </authorList>
    </citation>
    <scope>NUCLEOTIDE SEQUENCE</scope>
    <source>
        <strain evidence="2">Nanhai2018</strain>
        <tissue evidence="2">Muscle</tissue>
    </source>
</reference>
<feature type="transmembrane region" description="Helical" evidence="1">
    <location>
        <begin position="170"/>
        <end position="191"/>
    </location>
</feature>
<proteinExistence type="predicted"/>
<comment type="caution">
    <text evidence="2">The sequence shown here is derived from an EMBL/GenBank/DDBJ whole genome shotgun (WGS) entry which is preliminary data.</text>
</comment>
<dbReference type="Proteomes" id="UP001152320">
    <property type="component" value="Chromosome 1"/>
</dbReference>
<dbReference type="OrthoDB" id="5950997at2759"/>
<accession>A0A9Q1HKN8</accession>
<protein>
    <submittedName>
        <fullName evidence="2">Uncharacterized protein</fullName>
    </submittedName>
</protein>
<sequence>MKIVLGFYQVVGELFESFYDISWVGPLEFVGKVIAFLKVNILRVVIRPHCYSKKLHINAKIQFIISLSFPIAIIFLLVCFYQVWRLYLKYRVRASIENRIEKLSKMKEKLFTYALILLFVTYAPTCDVIFKLYPGACKTFFIYKNETAVNITLLRSDFDLECNTLKSYQTFAYIATGSYVVAFPCVLLLLLRRYSRKRVATNLLVDHSDGADPTPYSTLDERSVLINDSCDQIKIPVWLEFLSENYKPQFWYWEIIELARKVTQTVLVTLLGWEDTLTKLLTIGTSVLFLTLHAKLSPMTCQFEQRLQVRGGYFFFFFFILSFST</sequence>
<feature type="transmembrane region" description="Helical" evidence="1">
    <location>
        <begin position="307"/>
        <end position="324"/>
    </location>
</feature>
<keyword evidence="1" id="KW-0812">Transmembrane</keyword>
<evidence type="ECO:0000313" key="3">
    <source>
        <dbReference type="Proteomes" id="UP001152320"/>
    </source>
</evidence>
<feature type="transmembrane region" description="Helical" evidence="1">
    <location>
        <begin position="61"/>
        <end position="84"/>
    </location>
</feature>
<name>A0A9Q1HKN8_HOLLE</name>
<dbReference type="EMBL" id="JAIZAY010000001">
    <property type="protein sequence ID" value="KAJ8049395.1"/>
    <property type="molecule type" value="Genomic_DNA"/>
</dbReference>
<keyword evidence="3" id="KW-1185">Reference proteome</keyword>
<organism evidence="2 3">
    <name type="scientific">Holothuria leucospilota</name>
    <name type="common">Black long sea cucumber</name>
    <name type="synonym">Mertensiothuria leucospilota</name>
    <dbReference type="NCBI Taxonomy" id="206669"/>
    <lineage>
        <taxon>Eukaryota</taxon>
        <taxon>Metazoa</taxon>
        <taxon>Echinodermata</taxon>
        <taxon>Eleutherozoa</taxon>
        <taxon>Echinozoa</taxon>
        <taxon>Holothuroidea</taxon>
        <taxon>Aspidochirotacea</taxon>
        <taxon>Aspidochirotida</taxon>
        <taxon>Holothuriidae</taxon>
        <taxon>Holothuria</taxon>
    </lineage>
</organism>